<evidence type="ECO:0000256" key="2">
    <source>
        <dbReference type="ARBA" id="ARBA00016013"/>
    </source>
</evidence>
<accession>A0A9D9HQ07</accession>
<protein>
    <recommendedName>
        <fullName evidence="2">Basal-body rod modification protein FlgD</fullName>
    </recommendedName>
</protein>
<comment type="function">
    <text evidence="4">Required for flagellar hook formation. May act as a scaffolding protein.</text>
</comment>
<reference evidence="5" key="2">
    <citation type="journal article" date="2021" name="PeerJ">
        <title>Extensive microbial diversity within the chicken gut microbiome revealed by metagenomics and culture.</title>
        <authorList>
            <person name="Gilroy R."/>
            <person name="Ravi A."/>
            <person name="Getino M."/>
            <person name="Pursley I."/>
            <person name="Horton D.L."/>
            <person name="Alikhan N.F."/>
            <person name="Baker D."/>
            <person name="Gharbi K."/>
            <person name="Hall N."/>
            <person name="Watson M."/>
            <person name="Adriaenssens E.M."/>
            <person name="Foster-Nyarko E."/>
            <person name="Jarju S."/>
            <person name="Secka A."/>
            <person name="Antonio M."/>
            <person name="Oren A."/>
            <person name="Chaudhuri R.R."/>
            <person name="La Ragione R."/>
            <person name="Hildebrand F."/>
            <person name="Pallen M.J."/>
        </authorList>
    </citation>
    <scope>NUCLEOTIDE SEQUENCE</scope>
    <source>
        <strain evidence="5">10532</strain>
    </source>
</reference>
<comment type="similarity">
    <text evidence="1">Belongs to the FlgD family.</text>
</comment>
<dbReference type="EMBL" id="JADIMM010000073">
    <property type="protein sequence ID" value="MBO8457706.1"/>
    <property type="molecule type" value="Genomic_DNA"/>
</dbReference>
<comment type="caution">
    <text evidence="5">The sequence shown here is derived from an EMBL/GenBank/DDBJ whole genome shotgun (WGS) entry which is preliminary data.</text>
</comment>
<gene>
    <name evidence="5" type="primary">flgD</name>
    <name evidence="5" type="ORF">IAA81_05700</name>
</gene>
<organism evidence="5 6">
    <name type="scientific">Candidatus Gallitreponema excrementavium</name>
    <dbReference type="NCBI Taxonomy" id="2840840"/>
    <lineage>
        <taxon>Bacteria</taxon>
        <taxon>Pseudomonadati</taxon>
        <taxon>Spirochaetota</taxon>
        <taxon>Spirochaetia</taxon>
        <taxon>Spirochaetales</taxon>
        <taxon>Candidatus Gallitreponema</taxon>
    </lineage>
</organism>
<evidence type="ECO:0000256" key="1">
    <source>
        <dbReference type="ARBA" id="ARBA00010577"/>
    </source>
</evidence>
<proteinExistence type="inferred from homology"/>
<dbReference type="GO" id="GO:0044781">
    <property type="term" value="P:bacterial-type flagellum organization"/>
    <property type="evidence" value="ECO:0007669"/>
    <property type="project" value="UniProtKB-KW"/>
</dbReference>
<evidence type="ECO:0000313" key="5">
    <source>
        <dbReference type="EMBL" id="MBO8457706.1"/>
    </source>
</evidence>
<dbReference type="Pfam" id="PF03963">
    <property type="entry name" value="FlgD"/>
    <property type="match status" value="1"/>
</dbReference>
<dbReference type="Proteomes" id="UP000823638">
    <property type="component" value="Unassembled WGS sequence"/>
</dbReference>
<sequence length="144" mass="15769">MDLNMSAMDRQKVEQEVNLFNSMQRTNGKSAQQELGKDDFLKILITQLSHQDPTAPMEDTQFIAQMAQFSSLEQITNMSVQFEKVADALGSSGAIQAAGKKVDINTELGVVTGTVDSVSTDKNPLISVNGQFYNWSDVTAVYGQ</sequence>
<keyword evidence="5" id="KW-0966">Cell projection</keyword>
<evidence type="ECO:0000313" key="6">
    <source>
        <dbReference type="Proteomes" id="UP000823638"/>
    </source>
</evidence>
<keyword evidence="3" id="KW-1005">Bacterial flagellum biogenesis</keyword>
<evidence type="ECO:0000256" key="4">
    <source>
        <dbReference type="ARBA" id="ARBA00024746"/>
    </source>
</evidence>
<name>A0A9D9HQ07_9SPIR</name>
<evidence type="ECO:0000256" key="3">
    <source>
        <dbReference type="ARBA" id="ARBA00022795"/>
    </source>
</evidence>
<keyword evidence="5" id="KW-0969">Cilium</keyword>
<dbReference type="AlphaFoldDB" id="A0A9D9HQ07"/>
<reference evidence="5" key="1">
    <citation type="submission" date="2020-10" db="EMBL/GenBank/DDBJ databases">
        <authorList>
            <person name="Gilroy R."/>
        </authorList>
    </citation>
    <scope>NUCLEOTIDE SEQUENCE</scope>
    <source>
        <strain evidence="5">10532</strain>
    </source>
</reference>
<keyword evidence="5" id="KW-0282">Flagellum</keyword>
<dbReference type="NCBIfam" id="NF007197">
    <property type="entry name" value="PRK09618.1"/>
    <property type="match status" value="1"/>
</dbReference>
<dbReference type="InterPro" id="IPR005648">
    <property type="entry name" value="FlgD"/>
</dbReference>